<dbReference type="OrthoDB" id="9761519at2"/>
<accession>A0A4R1SD20</accession>
<dbReference type="SUPFAM" id="SSF49785">
    <property type="entry name" value="Galactose-binding domain-like"/>
    <property type="match status" value="1"/>
</dbReference>
<dbReference type="EMBL" id="SLUN01000002">
    <property type="protein sequence ID" value="TCL76502.1"/>
    <property type="molecule type" value="Genomic_DNA"/>
</dbReference>
<dbReference type="PANTHER" id="PTHR36848:SF2">
    <property type="entry name" value="SECRETED PROTEIN"/>
    <property type="match status" value="1"/>
</dbReference>
<dbReference type="InterPro" id="IPR008979">
    <property type="entry name" value="Galactose-bd-like_sf"/>
</dbReference>
<dbReference type="AlphaFoldDB" id="A0A4R1SD20"/>
<dbReference type="NCBIfam" id="NF045579">
    <property type="entry name" value="rhamnoside_JR"/>
    <property type="match status" value="1"/>
</dbReference>
<dbReference type="InterPro" id="IPR053161">
    <property type="entry name" value="Ulvan_degrading_GH"/>
</dbReference>
<keyword evidence="2" id="KW-1185">Reference proteome</keyword>
<comment type="caution">
    <text evidence="1">The sequence shown here is derived from an EMBL/GenBank/DDBJ whole genome shotgun (WGS) entry which is preliminary data.</text>
</comment>
<dbReference type="Gene3D" id="2.60.120.260">
    <property type="entry name" value="Galactose-binding domain-like"/>
    <property type="match status" value="1"/>
</dbReference>
<reference evidence="1 2" key="1">
    <citation type="submission" date="2019-03" db="EMBL/GenBank/DDBJ databases">
        <title>Genomic Encyclopedia of Type Strains, Phase IV (KMG-IV): sequencing the most valuable type-strain genomes for metagenomic binning, comparative biology and taxonomic classification.</title>
        <authorList>
            <person name="Goeker M."/>
        </authorList>
    </citation>
    <scope>NUCLEOTIDE SEQUENCE [LARGE SCALE GENOMIC DNA]</scope>
    <source>
        <strain evidence="1 2">LX-B</strain>
    </source>
</reference>
<dbReference type="PANTHER" id="PTHR36848">
    <property type="entry name" value="DNA-BINDING PROTEIN (PUTATIVE SECRETED PROTEIN)-RELATED"/>
    <property type="match status" value="1"/>
</dbReference>
<dbReference type="Pfam" id="PF17132">
    <property type="entry name" value="Glyco_hydro_106"/>
    <property type="match status" value="1"/>
</dbReference>
<evidence type="ECO:0000313" key="1">
    <source>
        <dbReference type="EMBL" id="TCL76502.1"/>
    </source>
</evidence>
<gene>
    <name evidence="1" type="ORF">EDC14_1002261</name>
</gene>
<proteinExistence type="predicted"/>
<organism evidence="1 2">
    <name type="scientific">Hydrogenispora ethanolica</name>
    <dbReference type="NCBI Taxonomy" id="1082276"/>
    <lineage>
        <taxon>Bacteria</taxon>
        <taxon>Bacillati</taxon>
        <taxon>Bacillota</taxon>
        <taxon>Hydrogenispora</taxon>
    </lineage>
</organism>
<dbReference type="Proteomes" id="UP000295008">
    <property type="component" value="Unassembled WGS sequence"/>
</dbReference>
<sequence length="830" mass="93873">MEKLKVQFYQPAAEFGPLPFWFWNDALDEAEISRQIRDFHTKGVSGWVLHPRIGIPKDIPYLSDRFMGLVKHAVLEASSYGMKVVLYDEGMYPSGSAHGMVVAGNPEFAARGLRVREYPCPGRLAFSPELDAGETVVAVLAVVKSAAQAIEPARTRKLAFEEDRVCFERPTEENWSVLVFSETFTRGTIRGIHFGEDDGEPEAPPAADLLNPAAVRKFIRLTHDRYYDALREYFGSTVMAMFTDEPDVLGRCAAPDVKPWTGGFLERFRQCGNDELDLAALWFEAGPDTGLKRKNYRRAVNQRLESAYYRQLSQWCAGHRIALTGHPHESDDIGLLHYFHIPGQDIVWRWVAPEEGRGLEGRHSTVGKCSADAARHRGRRRNANECFGCCGPQGIPWALTMDDMKWYLDWLFVRGVNLIYPHAFYYSLNGAKRRGERPPDVGPHNIWWPYYRTLANYIKRLSWLMTDSVNVTPVAVLCEADRLPWAVVKPLYQNQLEFNYLEDRLLSSAACRIADGAIFIARQQYRVLVIDDAALVTEKLRARLRRFMAGGGTVMLYQPAPDATLPEGAVVIATGAELVAALEKRVVRDLLLQPADPNLRVSHVVKENQHFYLLVNEGETPIQGELRLRTDRLVERWDAWEGEISQPELIQRDRQYLGFPLTLQRRESAIIRVDPSRKPERFHCGATEPSIRAAVALQHDWKIETPDGKIRAGRELDSWTRWPGRADFSGTVVYETVFEMAATPRFSKVELDLGRVGEIAHVDINGTSAGFKLWSPYSLDITKLVKAGANSLRVEVTNSLANRFSGARRDSGLMGPVRIRLIGETVPIRR</sequence>
<protein>
    <submittedName>
        <fullName evidence="1">Alpha-L-rhamnosidase-like protein</fullName>
    </submittedName>
</protein>
<evidence type="ECO:0000313" key="2">
    <source>
        <dbReference type="Proteomes" id="UP000295008"/>
    </source>
</evidence>
<name>A0A4R1SD20_HYDET</name>
<dbReference type="RefSeq" id="WP_132012674.1">
    <property type="nucleotide sequence ID" value="NZ_SLUN01000002.1"/>
</dbReference>